<keyword evidence="3" id="KW-1185">Reference proteome</keyword>
<feature type="region of interest" description="Disordered" evidence="1">
    <location>
        <begin position="476"/>
        <end position="495"/>
    </location>
</feature>
<protein>
    <submittedName>
        <fullName evidence="2">Uncharacterized protein</fullName>
    </submittedName>
</protein>
<feature type="compositionally biased region" description="Low complexity" evidence="1">
    <location>
        <begin position="431"/>
        <end position="460"/>
    </location>
</feature>
<dbReference type="AlphaFoldDB" id="A0A1E3NDZ1"/>
<evidence type="ECO:0000313" key="3">
    <source>
        <dbReference type="Proteomes" id="UP000094455"/>
    </source>
</evidence>
<feature type="compositionally biased region" description="Basic and acidic residues" evidence="1">
    <location>
        <begin position="179"/>
        <end position="188"/>
    </location>
</feature>
<feature type="region of interest" description="Disordered" evidence="1">
    <location>
        <begin position="179"/>
        <end position="208"/>
    </location>
</feature>
<feature type="compositionally biased region" description="Low complexity" evidence="1">
    <location>
        <begin position="272"/>
        <end position="285"/>
    </location>
</feature>
<evidence type="ECO:0000256" key="1">
    <source>
        <dbReference type="SAM" id="MobiDB-lite"/>
    </source>
</evidence>
<feature type="compositionally biased region" description="Basic and acidic residues" evidence="1">
    <location>
        <begin position="483"/>
        <end position="495"/>
    </location>
</feature>
<feature type="region of interest" description="Disordered" evidence="1">
    <location>
        <begin position="1"/>
        <end position="84"/>
    </location>
</feature>
<dbReference type="EMBL" id="KV454007">
    <property type="protein sequence ID" value="ODQ44342.1"/>
    <property type="molecule type" value="Genomic_DNA"/>
</dbReference>
<reference evidence="2 3" key="1">
    <citation type="journal article" date="2016" name="Proc. Natl. Acad. Sci. U.S.A.">
        <title>Comparative genomics of biotechnologically important yeasts.</title>
        <authorList>
            <person name="Riley R."/>
            <person name="Haridas S."/>
            <person name="Wolfe K.H."/>
            <person name="Lopes M.R."/>
            <person name="Hittinger C.T."/>
            <person name="Goeker M."/>
            <person name="Salamov A.A."/>
            <person name="Wisecaver J.H."/>
            <person name="Long T.M."/>
            <person name="Calvey C.H."/>
            <person name="Aerts A.L."/>
            <person name="Barry K.W."/>
            <person name="Choi C."/>
            <person name="Clum A."/>
            <person name="Coughlan A.Y."/>
            <person name="Deshpande S."/>
            <person name="Douglass A.P."/>
            <person name="Hanson S.J."/>
            <person name="Klenk H.-P."/>
            <person name="LaButti K.M."/>
            <person name="Lapidus A."/>
            <person name="Lindquist E.A."/>
            <person name="Lipzen A.M."/>
            <person name="Meier-Kolthoff J.P."/>
            <person name="Ohm R.A."/>
            <person name="Otillar R.P."/>
            <person name="Pangilinan J.L."/>
            <person name="Peng Y."/>
            <person name="Rokas A."/>
            <person name="Rosa C.A."/>
            <person name="Scheuner C."/>
            <person name="Sibirny A.A."/>
            <person name="Slot J.C."/>
            <person name="Stielow J.B."/>
            <person name="Sun H."/>
            <person name="Kurtzman C.P."/>
            <person name="Blackwell M."/>
            <person name="Grigoriev I.V."/>
            <person name="Jeffries T.W."/>
        </authorList>
    </citation>
    <scope>NUCLEOTIDE SEQUENCE [LARGE SCALE GENOMIC DNA]</scope>
    <source>
        <strain evidence="2 3">NRRL Y-2026</strain>
    </source>
</reference>
<dbReference type="GeneID" id="30176763"/>
<dbReference type="OrthoDB" id="5204833at2759"/>
<evidence type="ECO:0000313" key="2">
    <source>
        <dbReference type="EMBL" id="ODQ44342.1"/>
    </source>
</evidence>
<feature type="compositionally biased region" description="Polar residues" evidence="1">
    <location>
        <begin position="1"/>
        <end position="26"/>
    </location>
</feature>
<proteinExistence type="predicted"/>
<name>A0A1E3NDZ1_9ASCO</name>
<feature type="region of interest" description="Disordered" evidence="1">
    <location>
        <begin position="402"/>
        <end position="460"/>
    </location>
</feature>
<feature type="compositionally biased region" description="Low complexity" evidence="1">
    <location>
        <begin position="303"/>
        <end position="317"/>
    </location>
</feature>
<organism evidence="2 3">
    <name type="scientific">Pichia membranifaciens NRRL Y-2026</name>
    <dbReference type="NCBI Taxonomy" id="763406"/>
    <lineage>
        <taxon>Eukaryota</taxon>
        <taxon>Fungi</taxon>
        <taxon>Dikarya</taxon>
        <taxon>Ascomycota</taxon>
        <taxon>Saccharomycotina</taxon>
        <taxon>Pichiomycetes</taxon>
        <taxon>Pichiales</taxon>
        <taxon>Pichiaceae</taxon>
        <taxon>Pichia</taxon>
    </lineage>
</organism>
<feature type="compositionally biased region" description="Polar residues" evidence="1">
    <location>
        <begin position="402"/>
        <end position="415"/>
    </location>
</feature>
<dbReference type="STRING" id="763406.A0A1E3NDZ1"/>
<gene>
    <name evidence="2" type="ORF">PICMEDRAFT_13549</name>
</gene>
<feature type="compositionally biased region" description="Polar residues" evidence="1">
    <location>
        <begin position="345"/>
        <end position="372"/>
    </location>
</feature>
<feature type="compositionally biased region" description="Polar residues" evidence="1">
    <location>
        <begin position="286"/>
        <end position="298"/>
    </location>
</feature>
<dbReference type="RefSeq" id="XP_019015455.1">
    <property type="nucleotide sequence ID" value="XM_019160076.1"/>
</dbReference>
<feature type="region of interest" description="Disordered" evidence="1">
    <location>
        <begin position="337"/>
        <end position="372"/>
    </location>
</feature>
<feature type="compositionally biased region" description="Polar residues" evidence="1">
    <location>
        <begin position="40"/>
        <end position="51"/>
    </location>
</feature>
<feature type="region of interest" description="Disordered" evidence="1">
    <location>
        <begin position="272"/>
        <end position="317"/>
    </location>
</feature>
<dbReference type="Proteomes" id="UP000094455">
    <property type="component" value="Unassembled WGS sequence"/>
</dbReference>
<accession>A0A1E3NDZ1</accession>
<sequence>MLQPNSSPWKRISSTLRSSDYYSPTKKTPEKCQQKAELSANGSPLPSTFRFTPTKGKKLYPHLNPPDRRLLPNSSPSYSDNNDHDESYMVKDNTSFLSAMDTLGKQLFSSNISNKVVNEFSSRYEKVREESISTVQELNNRTTNEQLNRRASGRFSSTHRNRFNRMESIAFHYAAKRSQKLENEKNENEITNSGAKKENHNVQRKFVPATETIEITQYSTLTPGDKRFNSKPLESASKRLRLEGNKFKEIDLDSSPTKSLYEKEQLKNIYSTHSSATRDSSSSHSGVSNIPSYLQPTKASLRKSNSSSQISPSKSSKSLFNALGDQLKTPVLRPQDASLKKGLSKSPSFSQPNPLPGATSQNSSPMQKISPSRACSNLNKLLNTPPPLEAQENRPLEVPQLKSTTNSHANVNSLHTKIPRSRTLGPIYNDSTFIPSSKTSKISTSKSHVSSVSVNNLRSLSGSSSIPRLARLANAESRVGLASKHEREKPLKPWR</sequence>